<evidence type="ECO:0000313" key="8">
    <source>
        <dbReference type="Proteomes" id="UP001147733"/>
    </source>
</evidence>
<dbReference type="Pfam" id="PF13639">
    <property type="entry name" value="zf-RING_2"/>
    <property type="match status" value="1"/>
</dbReference>
<dbReference type="InterPro" id="IPR001841">
    <property type="entry name" value="Znf_RING"/>
</dbReference>
<dbReference type="CDD" id="cd16454">
    <property type="entry name" value="RING-H2_PA-TM-RING"/>
    <property type="match status" value="1"/>
</dbReference>
<dbReference type="AlphaFoldDB" id="A0A9W9TR89"/>
<evidence type="ECO:0000256" key="5">
    <source>
        <dbReference type="SAM" id="MobiDB-lite"/>
    </source>
</evidence>
<feature type="compositionally biased region" description="Polar residues" evidence="5">
    <location>
        <begin position="187"/>
        <end position="197"/>
    </location>
</feature>
<dbReference type="SUPFAM" id="SSF57850">
    <property type="entry name" value="RING/U-box"/>
    <property type="match status" value="1"/>
</dbReference>
<dbReference type="InterPro" id="IPR013083">
    <property type="entry name" value="Znf_RING/FYVE/PHD"/>
</dbReference>
<comment type="caution">
    <text evidence="7">The sequence shown here is derived from an EMBL/GenBank/DDBJ whole genome shotgun (WGS) entry which is preliminary data.</text>
</comment>
<organism evidence="7 8">
    <name type="scientific">Penicillium citrinum</name>
    <dbReference type="NCBI Taxonomy" id="5077"/>
    <lineage>
        <taxon>Eukaryota</taxon>
        <taxon>Fungi</taxon>
        <taxon>Dikarya</taxon>
        <taxon>Ascomycota</taxon>
        <taxon>Pezizomycotina</taxon>
        <taxon>Eurotiomycetes</taxon>
        <taxon>Eurotiomycetidae</taxon>
        <taxon>Eurotiales</taxon>
        <taxon>Aspergillaceae</taxon>
        <taxon>Penicillium</taxon>
    </lineage>
</organism>
<dbReference type="Gene3D" id="3.30.40.10">
    <property type="entry name" value="Zinc/RING finger domain, C3HC4 (zinc finger)"/>
    <property type="match status" value="1"/>
</dbReference>
<dbReference type="PROSITE" id="PS50089">
    <property type="entry name" value="ZF_RING_2"/>
    <property type="match status" value="1"/>
</dbReference>
<dbReference type="GO" id="GO:0008270">
    <property type="term" value="F:zinc ion binding"/>
    <property type="evidence" value="ECO:0007669"/>
    <property type="project" value="UniProtKB-KW"/>
</dbReference>
<feature type="domain" description="RING-type" evidence="6">
    <location>
        <begin position="328"/>
        <end position="369"/>
    </location>
</feature>
<dbReference type="GO" id="GO:0005737">
    <property type="term" value="C:cytoplasm"/>
    <property type="evidence" value="ECO:0007669"/>
    <property type="project" value="TreeGrafter"/>
</dbReference>
<accession>A0A9W9TR89</accession>
<evidence type="ECO:0000259" key="6">
    <source>
        <dbReference type="PROSITE" id="PS50089"/>
    </source>
</evidence>
<keyword evidence="1" id="KW-0479">Metal-binding</keyword>
<evidence type="ECO:0000256" key="4">
    <source>
        <dbReference type="PROSITE-ProRule" id="PRU00175"/>
    </source>
</evidence>
<keyword evidence="2 4" id="KW-0863">Zinc-finger</keyword>
<dbReference type="PANTHER" id="PTHR15710:SF243">
    <property type="entry name" value="E3 UBIQUITIN-PROTEIN LIGASE PRAJA-2 ISOFORM X1"/>
    <property type="match status" value="1"/>
</dbReference>
<dbReference type="Proteomes" id="UP001147733">
    <property type="component" value="Unassembled WGS sequence"/>
</dbReference>
<dbReference type="EMBL" id="JAPQKT010000003">
    <property type="protein sequence ID" value="KAJ5235313.1"/>
    <property type="molecule type" value="Genomic_DNA"/>
</dbReference>
<dbReference type="GO" id="GO:0061630">
    <property type="term" value="F:ubiquitin protein ligase activity"/>
    <property type="evidence" value="ECO:0007669"/>
    <property type="project" value="TreeGrafter"/>
</dbReference>
<dbReference type="GeneID" id="81382568"/>
<dbReference type="RefSeq" id="XP_056502813.1">
    <property type="nucleotide sequence ID" value="XM_056643401.1"/>
</dbReference>
<dbReference type="OrthoDB" id="3801431at2759"/>
<keyword evidence="8" id="KW-1185">Reference proteome</keyword>
<evidence type="ECO:0000256" key="1">
    <source>
        <dbReference type="ARBA" id="ARBA00022723"/>
    </source>
</evidence>
<keyword evidence="3" id="KW-0862">Zinc</keyword>
<evidence type="ECO:0000256" key="2">
    <source>
        <dbReference type="ARBA" id="ARBA00022771"/>
    </source>
</evidence>
<dbReference type="SMART" id="SM00184">
    <property type="entry name" value="RING"/>
    <property type="match status" value="1"/>
</dbReference>
<dbReference type="GO" id="GO:0016567">
    <property type="term" value="P:protein ubiquitination"/>
    <property type="evidence" value="ECO:0007669"/>
    <property type="project" value="TreeGrafter"/>
</dbReference>
<protein>
    <recommendedName>
        <fullName evidence="6">RING-type domain-containing protein</fullName>
    </recommendedName>
</protein>
<reference evidence="7" key="1">
    <citation type="submission" date="2022-11" db="EMBL/GenBank/DDBJ databases">
        <authorList>
            <person name="Petersen C."/>
        </authorList>
    </citation>
    <scope>NUCLEOTIDE SEQUENCE</scope>
    <source>
        <strain evidence="7">IBT 23319</strain>
    </source>
</reference>
<name>A0A9W9TR89_PENCI</name>
<evidence type="ECO:0000313" key="7">
    <source>
        <dbReference type="EMBL" id="KAJ5235313.1"/>
    </source>
</evidence>
<reference evidence="7" key="2">
    <citation type="journal article" date="2023" name="IMA Fungus">
        <title>Comparative genomic study of the Penicillium genus elucidates a diverse pangenome and 15 lateral gene transfer events.</title>
        <authorList>
            <person name="Petersen C."/>
            <person name="Sorensen T."/>
            <person name="Nielsen M.R."/>
            <person name="Sondergaard T.E."/>
            <person name="Sorensen J.L."/>
            <person name="Fitzpatrick D.A."/>
            <person name="Frisvad J.C."/>
            <person name="Nielsen K.L."/>
        </authorList>
    </citation>
    <scope>NUCLEOTIDE SEQUENCE</scope>
    <source>
        <strain evidence="7">IBT 23319</strain>
    </source>
</reference>
<dbReference type="PANTHER" id="PTHR15710">
    <property type="entry name" value="E3 UBIQUITIN-PROTEIN LIGASE PRAJA"/>
    <property type="match status" value="1"/>
</dbReference>
<sequence length="376" mass="43300">MSLLPDSELIQALSRAIERLLRSGGPRNHRTARATRRFWLRIQSDIRRWEQATLEQDRPHQEFILDQINADQHLDFEVGFHDYQEPSYVNRTAEGNNHELDMHALRTFLELVYSSIYCLFRPSCVIISSYFSSWPAPFDETLAAQAVFQILGNFLYEVKTTLKEWERACQWQQNTVIDLRETQHLITDNSSPETSQLETDDPIQLSGTSMGNHDIEIDIPDSLMAQREEDLPENVSRHVSRYIELTPDQGTEYPRIESVDQEQASSLTPGSRLQLDMTHRVCSVIALYTRLQHALSLLELERPERTHALGRLVSCGFLATELEGASECPICLQDLLGSDILVELLCEHKYHTHCISEWLGENNTCPLCRREVFIFG</sequence>
<dbReference type="SMART" id="SM01197">
    <property type="entry name" value="FANCL_C"/>
    <property type="match status" value="1"/>
</dbReference>
<proteinExistence type="predicted"/>
<evidence type="ECO:0000256" key="3">
    <source>
        <dbReference type="ARBA" id="ARBA00022833"/>
    </source>
</evidence>
<feature type="region of interest" description="Disordered" evidence="5">
    <location>
        <begin position="187"/>
        <end position="211"/>
    </location>
</feature>
<gene>
    <name evidence="7" type="ORF">N7469_004481</name>
</gene>